<evidence type="ECO:0000259" key="5">
    <source>
        <dbReference type="Pfam" id="PF14833"/>
    </source>
</evidence>
<feature type="active site" evidence="3">
    <location>
        <position position="189"/>
    </location>
</feature>
<reference evidence="6 7" key="1">
    <citation type="journal article" date="2018" name="Int. J. Syst. Evol. Microbiol.">
        <title>Pseudooceanicola lipolyticus sp. nov., a marine alphaproteobacterium, reclassification of Oceanicola flagellatus as Pseudooceanicola flagellatus comb. nov. and emended description of the genus Pseudooceanicola.</title>
        <authorList>
            <person name="Huang M.-M."/>
            <person name="Guo L.-L."/>
            <person name="Wu Y.-H."/>
            <person name="Lai Q.-L."/>
            <person name="Shao Z.-Z."/>
            <person name="Wang C.-S."/>
            <person name="Wu M."/>
            <person name="Xu X.-W."/>
        </authorList>
    </citation>
    <scope>NUCLEOTIDE SEQUENCE [LARGE SCALE GENOMIC DNA]</scope>
    <source>
        <strain evidence="6 7">157</strain>
    </source>
</reference>
<dbReference type="Gene3D" id="3.40.50.720">
    <property type="entry name" value="NAD(P)-binding Rossmann-like Domain"/>
    <property type="match status" value="1"/>
</dbReference>
<evidence type="ECO:0000313" key="7">
    <source>
        <dbReference type="Proteomes" id="UP000231553"/>
    </source>
</evidence>
<dbReference type="GO" id="GO:0016491">
    <property type="term" value="F:oxidoreductase activity"/>
    <property type="evidence" value="ECO:0007669"/>
    <property type="project" value="UniProtKB-KW"/>
</dbReference>
<evidence type="ECO:0000259" key="4">
    <source>
        <dbReference type="Pfam" id="PF03446"/>
    </source>
</evidence>
<dbReference type="SUPFAM" id="SSF48179">
    <property type="entry name" value="6-phosphogluconate dehydrogenase C-terminal domain-like"/>
    <property type="match status" value="1"/>
</dbReference>
<dbReference type="Proteomes" id="UP000231553">
    <property type="component" value="Unassembled WGS sequence"/>
</dbReference>
<protein>
    <submittedName>
        <fullName evidence="6">2-hydroxy-3-oxopropionate reductase</fullName>
    </submittedName>
</protein>
<dbReference type="InterPro" id="IPR006115">
    <property type="entry name" value="6PGDH_NADP-bd"/>
</dbReference>
<keyword evidence="2" id="KW-0520">NAD</keyword>
<evidence type="ECO:0000256" key="2">
    <source>
        <dbReference type="ARBA" id="ARBA00023027"/>
    </source>
</evidence>
<dbReference type="GO" id="GO:0051287">
    <property type="term" value="F:NAD binding"/>
    <property type="evidence" value="ECO:0007669"/>
    <property type="project" value="InterPro"/>
</dbReference>
<comment type="caution">
    <text evidence="6">The sequence shown here is derived from an EMBL/GenBank/DDBJ whole genome shotgun (WGS) entry which is preliminary data.</text>
</comment>
<keyword evidence="7" id="KW-1185">Reference proteome</keyword>
<dbReference type="PANTHER" id="PTHR43060">
    <property type="entry name" value="3-HYDROXYISOBUTYRATE DEHYDROGENASE-LIKE 1, MITOCHONDRIAL-RELATED"/>
    <property type="match status" value="1"/>
</dbReference>
<name>A0A2M8J081_9RHOB</name>
<accession>A0A2M8J081</accession>
<dbReference type="AlphaFoldDB" id="A0A2M8J081"/>
<sequence length="309" mass="32054">MAGSESRQDQGSTVMSGKTELGYIGTGLMGAPMATRLIDAGNPVTVWNRTAEKAEPLVQRGATLGASAADVAAKSDIVFMCLTDTAAVREAVFGETGIAKGARKGSVLVDFSSIQPEATRDMAARLKDEAGMEWIDAPVSGGVPGAEMGTLAIMAGGDAASFDRVTPFVLQMAARFTLMGPIGAGQTTKLCNQVIVGCTMAVLAEAARLATNAGVDAQRLPEALAGGFADSKPLQLFVPRMVNAQHEPPLGHVYTMLKDLDSVCDLARSCTSPVPFTAMAAEQFRLLTVRGGATADALEIFKLSAPTDL</sequence>
<feature type="domain" description="6-phosphogluconate dehydrogenase NADP-binding" evidence="4">
    <location>
        <begin position="21"/>
        <end position="180"/>
    </location>
</feature>
<feature type="domain" description="3-hydroxyisobutyrate dehydrogenase-like NAD-binding" evidence="5">
    <location>
        <begin position="183"/>
        <end position="303"/>
    </location>
</feature>
<dbReference type="InterPro" id="IPR015815">
    <property type="entry name" value="HIBADH-related"/>
</dbReference>
<dbReference type="InterPro" id="IPR029154">
    <property type="entry name" value="HIBADH-like_NADP-bd"/>
</dbReference>
<evidence type="ECO:0000313" key="6">
    <source>
        <dbReference type="EMBL" id="PJE36203.1"/>
    </source>
</evidence>
<evidence type="ECO:0000256" key="3">
    <source>
        <dbReference type="PIRSR" id="PIRSR000103-1"/>
    </source>
</evidence>
<evidence type="ECO:0000256" key="1">
    <source>
        <dbReference type="ARBA" id="ARBA00023002"/>
    </source>
</evidence>
<gene>
    <name evidence="6" type="ORF">CVM52_13290</name>
</gene>
<dbReference type="InterPro" id="IPR013328">
    <property type="entry name" value="6PGD_dom2"/>
</dbReference>
<dbReference type="Pfam" id="PF14833">
    <property type="entry name" value="NAD_binding_11"/>
    <property type="match status" value="1"/>
</dbReference>
<dbReference type="Pfam" id="PF03446">
    <property type="entry name" value="NAD_binding_2"/>
    <property type="match status" value="1"/>
</dbReference>
<dbReference type="GO" id="GO:0050661">
    <property type="term" value="F:NADP binding"/>
    <property type="evidence" value="ECO:0007669"/>
    <property type="project" value="InterPro"/>
</dbReference>
<keyword evidence="1" id="KW-0560">Oxidoreductase</keyword>
<organism evidence="6 7">
    <name type="scientific">Pseudooceanicola lipolyticus</name>
    <dbReference type="NCBI Taxonomy" id="2029104"/>
    <lineage>
        <taxon>Bacteria</taxon>
        <taxon>Pseudomonadati</taxon>
        <taxon>Pseudomonadota</taxon>
        <taxon>Alphaproteobacteria</taxon>
        <taxon>Rhodobacterales</taxon>
        <taxon>Paracoccaceae</taxon>
        <taxon>Pseudooceanicola</taxon>
    </lineage>
</organism>
<dbReference type="InterPro" id="IPR036291">
    <property type="entry name" value="NAD(P)-bd_dom_sf"/>
</dbReference>
<dbReference type="OrthoDB" id="9812907at2"/>
<dbReference type="SUPFAM" id="SSF51735">
    <property type="entry name" value="NAD(P)-binding Rossmann-fold domains"/>
    <property type="match status" value="1"/>
</dbReference>
<dbReference type="InterPro" id="IPR008927">
    <property type="entry name" value="6-PGluconate_DH-like_C_sf"/>
</dbReference>
<dbReference type="PANTHER" id="PTHR43060:SF15">
    <property type="entry name" value="3-HYDROXYISOBUTYRATE DEHYDROGENASE-LIKE 1, MITOCHONDRIAL-RELATED"/>
    <property type="match status" value="1"/>
</dbReference>
<proteinExistence type="predicted"/>
<dbReference type="PIRSF" id="PIRSF000103">
    <property type="entry name" value="HIBADH"/>
    <property type="match status" value="1"/>
</dbReference>
<dbReference type="EMBL" id="PGTB01000052">
    <property type="protein sequence ID" value="PJE36203.1"/>
    <property type="molecule type" value="Genomic_DNA"/>
</dbReference>
<dbReference type="Gene3D" id="1.10.1040.10">
    <property type="entry name" value="N-(1-d-carboxylethyl)-l-norvaline Dehydrogenase, domain 2"/>
    <property type="match status" value="1"/>
</dbReference>